<protein>
    <submittedName>
        <fullName evidence="2">Dihydrofolate reductase</fullName>
    </submittedName>
</protein>
<sequence>MPGTGPVYHTSMRKLIVSVNITLDGFVADINGGLDWHLQSWSSEQADAVTEILSHADTLLLGRKTYQAMAAYWPGQAKNINFPRRDIAYAEMMNSCRKVVFSSGTQLVAWNNSVLLQGDLKQEVVNLKNQLGSDILTYGSISLVKSLIAFNLVDEYQIWVHPVALGKGLPIFNNLKHSLALTPVLSKVFSSGVILMIFSGAQVHPKSKTFKTLRPFVTGA</sequence>
<keyword evidence="3" id="KW-1185">Reference proteome</keyword>
<evidence type="ECO:0000259" key="1">
    <source>
        <dbReference type="Pfam" id="PF01872"/>
    </source>
</evidence>
<proteinExistence type="predicted"/>
<dbReference type="AlphaFoldDB" id="A0A316HGT6"/>
<dbReference type="Gene3D" id="3.40.430.10">
    <property type="entry name" value="Dihydrofolate Reductase, subunit A"/>
    <property type="match status" value="1"/>
</dbReference>
<accession>A0A316HGT6</accession>
<dbReference type="GO" id="GO:0008703">
    <property type="term" value="F:5-amino-6-(5-phosphoribosylamino)uracil reductase activity"/>
    <property type="evidence" value="ECO:0007669"/>
    <property type="project" value="InterPro"/>
</dbReference>
<evidence type="ECO:0000313" key="2">
    <source>
        <dbReference type="EMBL" id="PWK79271.1"/>
    </source>
</evidence>
<reference evidence="2 3" key="1">
    <citation type="submission" date="2018-05" db="EMBL/GenBank/DDBJ databases">
        <title>Genomic Encyclopedia of Archaeal and Bacterial Type Strains, Phase II (KMG-II): from individual species to whole genera.</title>
        <authorList>
            <person name="Goeker M."/>
        </authorList>
    </citation>
    <scope>NUCLEOTIDE SEQUENCE [LARGE SCALE GENOMIC DNA]</scope>
    <source>
        <strain evidence="2 3">DSM 19975</strain>
    </source>
</reference>
<feature type="domain" description="Bacterial bifunctional deaminase-reductase C-terminal" evidence="1">
    <location>
        <begin position="13"/>
        <end position="195"/>
    </location>
</feature>
<dbReference type="EMBL" id="QGHA01000002">
    <property type="protein sequence ID" value="PWK79271.1"/>
    <property type="molecule type" value="Genomic_DNA"/>
</dbReference>
<comment type="caution">
    <text evidence="2">The sequence shown here is derived from an EMBL/GenBank/DDBJ whole genome shotgun (WGS) entry which is preliminary data.</text>
</comment>
<name>A0A316HGT6_9SPHI</name>
<evidence type="ECO:0000313" key="3">
    <source>
        <dbReference type="Proteomes" id="UP000245678"/>
    </source>
</evidence>
<dbReference type="PANTHER" id="PTHR38011">
    <property type="entry name" value="DIHYDROFOLATE REDUCTASE FAMILY PROTEIN (AFU_ORTHOLOGUE AFUA_8G06820)"/>
    <property type="match status" value="1"/>
</dbReference>
<dbReference type="Proteomes" id="UP000245678">
    <property type="component" value="Unassembled WGS sequence"/>
</dbReference>
<dbReference type="InterPro" id="IPR050765">
    <property type="entry name" value="Riboflavin_Biosynth_HTPR"/>
</dbReference>
<gene>
    <name evidence="2" type="ORF">LX99_01728</name>
</gene>
<dbReference type="PANTHER" id="PTHR38011:SF11">
    <property type="entry name" value="2,5-DIAMINO-6-RIBOSYLAMINO-4(3H)-PYRIMIDINONE 5'-PHOSPHATE REDUCTASE"/>
    <property type="match status" value="1"/>
</dbReference>
<dbReference type="Pfam" id="PF01872">
    <property type="entry name" value="RibD_C"/>
    <property type="match status" value="1"/>
</dbReference>
<dbReference type="GO" id="GO:0009231">
    <property type="term" value="P:riboflavin biosynthetic process"/>
    <property type="evidence" value="ECO:0007669"/>
    <property type="project" value="InterPro"/>
</dbReference>
<dbReference type="InterPro" id="IPR024072">
    <property type="entry name" value="DHFR-like_dom_sf"/>
</dbReference>
<organism evidence="2 3">
    <name type="scientific">Mucilaginibacter oryzae</name>
    <dbReference type="NCBI Taxonomy" id="468058"/>
    <lineage>
        <taxon>Bacteria</taxon>
        <taxon>Pseudomonadati</taxon>
        <taxon>Bacteroidota</taxon>
        <taxon>Sphingobacteriia</taxon>
        <taxon>Sphingobacteriales</taxon>
        <taxon>Sphingobacteriaceae</taxon>
        <taxon>Mucilaginibacter</taxon>
    </lineage>
</organism>
<dbReference type="SUPFAM" id="SSF53597">
    <property type="entry name" value="Dihydrofolate reductase-like"/>
    <property type="match status" value="1"/>
</dbReference>
<dbReference type="InterPro" id="IPR002734">
    <property type="entry name" value="RibDG_C"/>
</dbReference>